<protein>
    <submittedName>
        <fullName evidence="1">DUF2000 domain-containing protein</fullName>
    </submittedName>
</protein>
<dbReference type="Pfam" id="PF09391">
    <property type="entry name" value="DUF2000"/>
    <property type="match status" value="1"/>
</dbReference>
<dbReference type="RefSeq" id="WP_111132560.1">
    <property type="nucleotide sequence ID" value="NZ_POUB01000009.1"/>
</dbReference>
<proteinExistence type="predicted"/>
<dbReference type="Gene3D" id="3.40.1490.10">
    <property type="entry name" value="Bit1"/>
    <property type="match status" value="1"/>
</dbReference>
<gene>
    <name evidence="1" type="ORF">C1I99_02650</name>
</gene>
<dbReference type="AlphaFoldDB" id="A0A2W2EC30"/>
<sequence length="137" mass="14453">MGLETKIVIVVRDGLAPNLATNAAAVLGLSLGGRLPHLLGADGKDASGGIHAGLNTHPVPILTADRHQIADLHTRARVRDDITAVGFTQIAQRARDYTTYLDDLAAAPDSDLEYLAVALHGPRNRIAALTKRLPLLG</sequence>
<dbReference type="OrthoDB" id="3692042at2"/>
<name>A0A2W2EC30_9ACTN</name>
<dbReference type="Proteomes" id="UP000248749">
    <property type="component" value="Unassembled WGS sequence"/>
</dbReference>
<keyword evidence="2" id="KW-1185">Reference proteome</keyword>
<dbReference type="InterPro" id="IPR017021">
    <property type="entry name" value="UCP033763"/>
</dbReference>
<comment type="caution">
    <text evidence="1">The sequence shown here is derived from an EMBL/GenBank/DDBJ whole genome shotgun (WGS) entry which is preliminary data.</text>
</comment>
<dbReference type="InterPro" id="IPR018988">
    <property type="entry name" value="DUF2000"/>
</dbReference>
<dbReference type="EMBL" id="POUB01000009">
    <property type="protein sequence ID" value="PZG02374.1"/>
    <property type="molecule type" value="Genomic_DNA"/>
</dbReference>
<dbReference type="PIRSF" id="PIRSF033736">
    <property type="entry name" value="UCP033763"/>
    <property type="match status" value="1"/>
</dbReference>
<evidence type="ECO:0000313" key="1">
    <source>
        <dbReference type="EMBL" id="PZG02374.1"/>
    </source>
</evidence>
<dbReference type="SUPFAM" id="SSF102462">
    <property type="entry name" value="Peptidyl-tRNA hydrolase II"/>
    <property type="match status" value="1"/>
</dbReference>
<dbReference type="InterPro" id="IPR023476">
    <property type="entry name" value="Pep_tRNA_hydro_II_dom_sf"/>
</dbReference>
<organism evidence="1 2">
    <name type="scientific">Micromonospora deserti</name>
    <dbReference type="NCBI Taxonomy" id="2070366"/>
    <lineage>
        <taxon>Bacteria</taxon>
        <taxon>Bacillati</taxon>
        <taxon>Actinomycetota</taxon>
        <taxon>Actinomycetes</taxon>
        <taxon>Micromonosporales</taxon>
        <taxon>Micromonosporaceae</taxon>
        <taxon>Micromonospora</taxon>
    </lineage>
</organism>
<evidence type="ECO:0000313" key="2">
    <source>
        <dbReference type="Proteomes" id="UP000248749"/>
    </source>
</evidence>
<accession>A0A2W2EC30</accession>
<reference evidence="1 2" key="1">
    <citation type="submission" date="2018-01" db="EMBL/GenBank/DDBJ databases">
        <title>Draft genome sequence of Salinispora sp. 13K206.</title>
        <authorList>
            <person name="Sahin N."/>
            <person name="Saygin H."/>
            <person name="Ay H."/>
        </authorList>
    </citation>
    <scope>NUCLEOTIDE SEQUENCE [LARGE SCALE GENOMIC DNA]</scope>
    <source>
        <strain evidence="1 2">13K206</strain>
    </source>
</reference>